<dbReference type="Proteomes" id="UP000626109">
    <property type="component" value="Unassembled WGS sequence"/>
</dbReference>
<dbReference type="EMBL" id="CAJNNW010031457">
    <property type="protein sequence ID" value="CAE8707622.1"/>
    <property type="molecule type" value="Genomic_DNA"/>
</dbReference>
<organism evidence="2 3">
    <name type="scientific">Polarella glacialis</name>
    <name type="common">Dinoflagellate</name>
    <dbReference type="NCBI Taxonomy" id="89957"/>
    <lineage>
        <taxon>Eukaryota</taxon>
        <taxon>Sar</taxon>
        <taxon>Alveolata</taxon>
        <taxon>Dinophyceae</taxon>
        <taxon>Suessiales</taxon>
        <taxon>Suessiaceae</taxon>
        <taxon>Polarella</taxon>
    </lineage>
</organism>
<reference evidence="2" key="1">
    <citation type="submission" date="2021-02" db="EMBL/GenBank/DDBJ databases">
        <authorList>
            <person name="Dougan E. K."/>
            <person name="Rhodes N."/>
            <person name="Thang M."/>
            <person name="Chan C."/>
        </authorList>
    </citation>
    <scope>NUCLEOTIDE SEQUENCE</scope>
</reference>
<evidence type="ECO:0000313" key="2">
    <source>
        <dbReference type="EMBL" id="CAE8707622.1"/>
    </source>
</evidence>
<feature type="region of interest" description="Disordered" evidence="1">
    <location>
        <begin position="58"/>
        <end position="117"/>
    </location>
</feature>
<evidence type="ECO:0000256" key="1">
    <source>
        <dbReference type="SAM" id="MobiDB-lite"/>
    </source>
</evidence>
<feature type="region of interest" description="Disordered" evidence="1">
    <location>
        <begin position="1"/>
        <end position="32"/>
    </location>
</feature>
<gene>
    <name evidence="2" type="ORF">PGLA2088_LOCUS34617</name>
</gene>
<feature type="compositionally biased region" description="Low complexity" evidence="1">
    <location>
        <begin position="58"/>
        <end position="94"/>
    </location>
</feature>
<dbReference type="AlphaFoldDB" id="A0A813KLC0"/>
<feature type="compositionally biased region" description="Low complexity" evidence="1">
    <location>
        <begin position="21"/>
        <end position="32"/>
    </location>
</feature>
<evidence type="ECO:0000313" key="3">
    <source>
        <dbReference type="Proteomes" id="UP000626109"/>
    </source>
</evidence>
<accession>A0A813KLC0</accession>
<feature type="non-terminal residue" evidence="2">
    <location>
        <position position="269"/>
    </location>
</feature>
<name>A0A813KLC0_POLGL</name>
<proteinExistence type="predicted"/>
<protein>
    <submittedName>
        <fullName evidence="2">Uncharacterized protein</fullName>
    </submittedName>
</protein>
<comment type="caution">
    <text evidence="2">The sequence shown here is derived from an EMBL/GenBank/DDBJ whole genome shotgun (WGS) entry which is preliminary data.</text>
</comment>
<sequence>MGAHASQAPRIPSPAPGGSLGSPSASKSGIGPPAAVAKMAVAKVAVVAKVAPALASIPPKTSAPAVTKAAPAASTPAAPPKAAAAPKAVVKSAPKAPPVEASEDAEGQAMASPPASPPSDDALYILVAEFVEDPVVQDGELRDARLAEVFKRLWDGIARKPKDWVAAWQSMGIPVEKQAEALQKLLNFTFVQTEDPERAPAIVAELVKNHRIKMRSVEEVLTNFGHNLDGLLALNEEAWHVYAKFLVHVYPKPLAAGWGWSRVGWSWMS</sequence>